<evidence type="ECO:0000259" key="12">
    <source>
        <dbReference type="Pfam" id="PF08545"/>
    </source>
</evidence>
<dbReference type="NCBIfam" id="NF006829">
    <property type="entry name" value="PRK09352.1"/>
    <property type="match status" value="1"/>
</dbReference>
<sequence length="367" mass="38721">MPTRAVITGWGRCVPPVTLSNADLERLMDTSDEWIVQRTGIHNRRISHVETTDMAELAGRRAMACAGLEADEIDLVVVATCTPELLCPSTAAMVQDRIGATRSAAFDLNAACSGFVYGTSVVAGLIQAGFAEKVLLIGAEKLHYAMDYRDRGTSILFGDGAGAAVFEPSEGGAGVLAVDLGADGSKGSTMLIRSMGSQGEPGPTNDPEVYRLHFEGQAVFKIAVQNISASTARVLERAGLTVDDVDLVVPHQANARIIESATRRLGIDADRVFMNIGELGNTAAASIPMAVSDALDAGRVEPGDTIVLTAFGGGVTWGSIALKWGDRTEPAGDHEGELPETDISVFDLLRENLDFYAPLHADEPPIA</sequence>
<dbReference type="Pfam" id="PF08541">
    <property type="entry name" value="ACP_syn_III_C"/>
    <property type="match status" value="1"/>
</dbReference>
<dbReference type="GO" id="GO:0044550">
    <property type="term" value="P:secondary metabolite biosynthetic process"/>
    <property type="evidence" value="ECO:0007669"/>
    <property type="project" value="TreeGrafter"/>
</dbReference>
<keyword evidence="10" id="KW-0012">Acyltransferase</keyword>
<organism evidence="13">
    <name type="scientific">marine metagenome</name>
    <dbReference type="NCBI Taxonomy" id="408172"/>
    <lineage>
        <taxon>unclassified sequences</taxon>
        <taxon>metagenomes</taxon>
        <taxon>ecological metagenomes</taxon>
    </lineage>
</organism>
<keyword evidence="8" id="KW-0443">Lipid metabolism</keyword>
<dbReference type="InterPro" id="IPR004655">
    <property type="entry name" value="FabH"/>
</dbReference>
<dbReference type="InterPro" id="IPR016039">
    <property type="entry name" value="Thiolase-like"/>
</dbReference>
<keyword evidence="9" id="KW-0275">Fatty acid biosynthesis</keyword>
<dbReference type="PANTHER" id="PTHR34069:SF2">
    <property type="entry name" value="BETA-KETOACYL-[ACYL-CARRIER-PROTEIN] SYNTHASE III"/>
    <property type="match status" value="1"/>
</dbReference>
<evidence type="ECO:0000256" key="5">
    <source>
        <dbReference type="ARBA" id="ARBA00022516"/>
    </source>
</evidence>
<dbReference type="SUPFAM" id="SSF53901">
    <property type="entry name" value="Thiolase-like"/>
    <property type="match status" value="1"/>
</dbReference>
<dbReference type="GO" id="GO:0004315">
    <property type="term" value="F:3-oxoacyl-[acyl-carrier-protein] synthase activity"/>
    <property type="evidence" value="ECO:0007669"/>
    <property type="project" value="InterPro"/>
</dbReference>
<evidence type="ECO:0000256" key="7">
    <source>
        <dbReference type="ARBA" id="ARBA00022832"/>
    </source>
</evidence>
<keyword evidence="5" id="KW-0444">Lipid biosynthesis</keyword>
<evidence type="ECO:0000256" key="8">
    <source>
        <dbReference type="ARBA" id="ARBA00023098"/>
    </source>
</evidence>
<gene>
    <name evidence="13" type="ORF">METZ01_LOCUS36956</name>
</gene>
<dbReference type="HAMAP" id="MF_01815">
    <property type="entry name" value="FabH"/>
    <property type="match status" value="1"/>
</dbReference>
<dbReference type="PANTHER" id="PTHR34069">
    <property type="entry name" value="3-OXOACYL-[ACYL-CARRIER-PROTEIN] SYNTHASE 3"/>
    <property type="match status" value="1"/>
</dbReference>
<protein>
    <recommendedName>
        <fullName evidence="3">beta-ketoacyl-[acyl-carrier-protein] synthase III</fullName>
        <ecNumber evidence="3">2.3.1.180</ecNumber>
    </recommendedName>
</protein>
<evidence type="ECO:0000256" key="6">
    <source>
        <dbReference type="ARBA" id="ARBA00022679"/>
    </source>
</evidence>
<dbReference type="NCBIfam" id="TIGR00747">
    <property type="entry name" value="fabH"/>
    <property type="match status" value="1"/>
</dbReference>
<name>A0A381QXD6_9ZZZZ</name>
<evidence type="ECO:0000256" key="10">
    <source>
        <dbReference type="ARBA" id="ARBA00023315"/>
    </source>
</evidence>
<dbReference type="Gene3D" id="3.40.47.10">
    <property type="match status" value="1"/>
</dbReference>
<evidence type="ECO:0000313" key="13">
    <source>
        <dbReference type="EMBL" id="SUZ84102.1"/>
    </source>
</evidence>
<proteinExistence type="inferred from homology"/>
<dbReference type="InterPro" id="IPR013751">
    <property type="entry name" value="ACP_syn_III_N"/>
</dbReference>
<evidence type="ECO:0000259" key="11">
    <source>
        <dbReference type="Pfam" id="PF08541"/>
    </source>
</evidence>
<dbReference type="CDD" id="cd00830">
    <property type="entry name" value="KAS_III"/>
    <property type="match status" value="1"/>
</dbReference>
<keyword evidence="7" id="KW-0276">Fatty acid metabolism</keyword>
<dbReference type="GO" id="GO:0006633">
    <property type="term" value="P:fatty acid biosynthetic process"/>
    <property type="evidence" value="ECO:0007669"/>
    <property type="project" value="UniProtKB-KW"/>
</dbReference>
<feature type="domain" description="Beta-ketoacyl-[acyl-carrier-protein] synthase III N-terminal" evidence="12">
    <location>
        <begin position="106"/>
        <end position="184"/>
    </location>
</feature>
<evidence type="ECO:0000256" key="2">
    <source>
        <dbReference type="ARBA" id="ARBA00008642"/>
    </source>
</evidence>
<dbReference type="InterPro" id="IPR013747">
    <property type="entry name" value="ACP_syn_III_C"/>
</dbReference>
<comment type="pathway">
    <text evidence="1">Lipid metabolism; fatty acid biosynthesis.</text>
</comment>
<feature type="domain" description="Beta-ketoacyl-[acyl-carrier-protein] synthase III C-terminal" evidence="11">
    <location>
        <begin position="235"/>
        <end position="324"/>
    </location>
</feature>
<dbReference type="FunFam" id="3.40.47.10:FF:000004">
    <property type="entry name" value="3-oxoacyl-[acyl-carrier-protein] synthase 3"/>
    <property type="match status" value="1"/>
</dbReference>
<dbReference type="AlphaFoldDB" id="A0A381QXD6"/>
<keyword evidence="4" id="KW-0963">Cytoplasm</keyword>
<reference evidence="13" key="1">
    <citation type="submission" date="2018-05" db="EMBL/GenBank/DDBJ databases">
        <authorList>
            <person name="Lanie J.A."/>
            <person name="Ng W.-L."/>
            <person name="Kazmierczak K.M."/>
            <person name="Andrzejewski T.M."/>
            <person name="Davidsen T.M."/>
            <person name="Wayne K.J."/>
            <person name="Tettelin H."/>
            <person name="Glass J.I."/>
            <person name="Rusch D."/>
            <person name="Podicherti R."/>
            <person name="Tsui H.-C.T."/>
            <person name="Winkler M.E."/>
        </authorList>
    </citation>
    <scope>NUCLEOTIDE SEQUENCE</scope>
</reference>
<accession>A0A381QXD6</accession>
<dbReference type="GO" id="GO:0033818">
    <property type="term" value="F:beta-ketoacyl-acyl-carrier-protein synthase III activity"/>
    <property type="evidence" value="ECO:0007669"/>
    <property type="project" value="UniProtKB-EC"/>
</dbReference>
<dbReference type="Pfam" id="PF08545">
    <property type="entry name" value="ACP_syn_III"/>
    <property type="match status" value="1"/>
</dbReference>
<evidence type="ECO:0000256" key="3">
    <source>
        <dbReference type="ARBA" id="ARBA00012333"/>
    </source>
</evidence>
<keyword evidence="6" id="KW-0808">Transferase</keyword>
<evidence type="ECO:0000256" key="1">
    <source>
        <dbReference type="ARBA" id="ARBA00005194"/>
    </source>
</evidence>
<comment type="similarity">
    <text evidence="2">Belongs to the thiolase-like superfamily. FabH family.</text>
</comment>
<evidence type="ECO:0000256" key="9">
    <source>
        <dbReference type="ARBA" id="ARBA00023160"/>
    </source>
</evidence>
<dbReference type="EMBL" id="UINC01001581">
    <property type="protein sequence ID" value="SUZ84102.1"/>
    <property type="molecule type" value="Genomic_DNA"/>
</dbReference>
<evidence type="ECO:0000256" key="4">
    <source>
        <dbReference type="ARBA" id="ARBA00022490"/>
    </source>
</evidence>
<dbReference type="EC" id="2.3.1.180" evidence="3"/>